<name>C2FTM6_SPHSI</name>
<dbReference type="Pfam" id="PF13419">
    <property type="entry name" value="HAD_2"/>
    <property type="match status" value="1"/>
</dbReference>
<protein>
    <recommendedName>
        <fullName evidence="4">phosphoglycolate phosphatase</fullName>
        <ecNumber evidence="4">3.1.3.18</ecNumber>
    </recommendedName>
</protein>
<dbReference type="InterPro" id="IPR023214">
    <property type="entry name" value="HAD_sf"/>
</dbReference>
<gene>
    <name evidence="5" type="ORF">HMPREF0765_0682</name>
</gene>
<evidence type="ECO:0000313" key="5">
    <source>
        <dbReference type="EMBL" id="EEI93708.1"/>
    </source>
</evidence>
<dbReference type="SUPFAM" id="SSF56784">
    <property type="entry name" value="HAD-like"/>
    <property type="match status" value="1"/>
</dbReference>
<dbReference type="PANTHER" id="PTHR43434">
    <property type="entry name" value="PHOSPHOGLYCOLATE PHOSPHATASE"/>
    <property type="match status" value="1"/>
</dbReference>
<dbReference type="Proteomes" id="UP000006241">
    <property type="component" value="Unassembled WGS sequence"/>
</dbReference>
<dbReference type="InterPro" id="IPR006439">
    <property type="entry name" value="HAD-SF_hydro_IA"/>
</dbReference>
<dbReference type="InterPro" id="IPR023198">
    <property type="entry name" value="PGP-like_dom2"/>
</dbReference>
<dbReference type="PANTHER" id="PTHR43434:SF1">
    <property type="entry name" value="PHOSPHOGLYCOLATE PHOSPHATASE"/>
    <property type="match status" value="1"/>
</dbReference>
<dbReference type="GO" id="GO:0008967">
    <property type="term" value="F:phosphoglycolate phosphatase activity"/>
    <property type="evidence" value="ECO:0007669"/>
    <property type="project" value="UniProtKB-EC"/>
</dbReference>
<dbReference type="Gene3D" id="3.40.50.1000">
    <property type="entry name" value="HAD superfamily/HAD-like"/>
    <property type="match status" value="1"/>
</dbReference>
<dbReference type="HOGENOM" id="CLU_1192158_0_0_10"/>
<accession>C2FTM6</accession>
<comment type="pathway">
    <text evidence="2">Organic acid metabolism; glycolate biosynthesis; glycolate from 2-phosphoglycolate: step 1/1.</text>
</comment>
<evidence type="ECO:0000256" key="3">
    <source>
        <dbReference type="ARBA" id="ARBA00006171"/>
    </source>
</evidence>
<evidence type="ECO:0000256" key="1">
    <source>
        <dbReference type="ARBA" id="ARBA00000830"/>
    </source>
</evidence>
<dbReference type="SFLD" id="SFLDG01135">
    <property type="entry name" value="C1.5.6:_HAD__Beta-PGM__Phospha"/>
    <property type="match status" value="1"/>
</dbReference>
<sequence length="232" mass="26605">AVIENLNILMNIMNKFKAVFFDLDGTLIDSEYFYFQNWQPILAEDFAIHINFEDWIVHFAGHTLAVNIETMKRVWNVDTTDEYMWKRTRAAYAQSDMRTIALMPYAKEILEHLKEHQVKIGLVTSSYQTTVDTVLGQHDLLSYFSLIVTRDHVQSPKPDPEPYLLAAKQSGLNPKDCVAIEDTITGTKAAKAAGLYCIGVTKQPVEREKLIIADQLFTDLQEVWNYLKNNIS</sequence>
<comment type="catalytic activity">
    <reaction evidence="1">
        <text>2-phosphoglycolate + H2O = glycolate + phosphate</text>
        <dbReference type="Rhea" id="RHEA:14369"/>
        <dbReference type="ChEBI" id="CHEBI:15377"/>
        <dbReference type="ChEBI" id="CHEBI:29805"/>
        <dbReference type="ChEBI" id="CHEBI:43474"/>
        <dbReference type="ChEBI" id="CHEBI:58033"/>
        <dbReference type="EC" id="3.1.3.18"/>
    </reaction>
</comment>
<evidence type="ECO:0000313" key="6">
    <source>
        <dbReference type="Proteomes" id="UP000006241"/>
    </source>
</evidence>
<proteinExistence type="inferred from homology"/>
<evidence type="ECO:0000256" key="2">
    <source>
        <dbReference type="ARBA" id="ARBA00004818"/>
    </source>
</evidence>
<dbReference type="AlphaFoldDB" id="C2FTM6"/>
<dbReference type="Gene3D" id="1.10.150.240">
    <property type="entry name" value="Putative phosphatase, domain 2"/>
    <property type="match status" value="1"/>
</dbReference>
<dbReference type="InterPro" id="IPR050155">
    <property type="entry name" value="HAD-like_hydrolase_sf"/>
</dbReference>
<dbReference type="EC" id="3.1.3.18" evidence="4"/>
<reference evidence="5 6" key="1">
    <citation type="submission" date="2009-01" db="EMBL/GenBank/DDBJ databases">
        <authorList>
            <person name="Qin X."/>
            <person name="Bachman B."/>
            <person name="Battles P."/>
            <person name="Bell A."/>
            <person name="Bess C."/>
            <person name="Bickham C."/>
            <person name="Chaboub L."/>
            <person name="Chen D."/>
            <person name="Coyle M."/>
            <person name="Deiros D.R."/>
            <person name="Dinh H."/>
            <person name="Forbes L."/>
            <person name="Fowler G."/>
            <person name="Francisco L."/>
            <person name="Fu Q."/>
            <person name="Gubbala S."/>
            <person name="Hale W."/>
            <person name="Han Y."/>
            <person name="Hemphill L."/>
            <person name="Highlander S.K."/>
            <person name="Hirani K."/>
            <person name="Hogues M."/>
            <person name="Jackson L."/>
            <person name="Jakkamsetti A."/>
            <person name="Javaid M."/>
            <person name="Jiang H."/>
            <person name="Korchina V."/>
            <person name="Kovar C."/>
            <person name="Lara F."/>
            <person name="Lee S."/>
            <person name="Mata R."/>
            <person name="Mathew T."/>
            <person name="Moen C."/>
            <person name="Morales K."/>
            <person name="Munidasa M."/>
            <person name="Nazareth L."/>
            <person name="Ngo R."/>
            <person name="Nguyen L."/>
            <person name="Okwuonu G."/>
            <person name="Ongeri F."/>
            <person name="Patil S."/>
            <person name="Petrosino J."/>
            <person name="Pham C."/>
            <person name="Pham P."/>
            <person name="Pu L.-L."/>
            <person name="Puazo M."/>
            <person name="Raj R."/>
            <person name="Reid J."/>
            <person name="Rouhana J."/>
            <person name="Saada N."/>
            <person name="Shang Y."/>
            <person name="Simmons D."/>
            <person name="Thornton R."/>
            <person name="Warren J."/>
            <person name="Weissenberger G."/>
            <person name="Zhang J."/>
            <person name="Zhang L."/>
            <person name="Zhou C."/>
            <person name="Zhu D."/>
            <person name="Muzny D."/>
            <person name="Worley K."/>
            <person name="Gibbs R."/>
        </authorList>
    </citation>
    <scope>NUCLEOTIDE SEQUENCE [LARGE SCALE GENOMIC DNA]</scope>
    <source>
        <strain evidence="5 6">ATCC 33300</strain>
    </source>
</reference>
<dbReference type="RefSeq" id="WP_003012221.1">
    <property type="nucleotide sequence ID" value="NZ_GG668636.1"/>
</dbReference>
<dbReference type="EMBL" id="ACHB01000014">
    <property type="protein sequence ID" value="EEI93708.1"/>
    <property type="molecule type" value="Genomic_DNA"/>
</dbReference>
<dbReference type="InterPro" id="IPR036412">
    <property type="entry name" value="HAD-like_sf"/>
</dbReference>
<dbReference type="InterPro" id="IPR041492">
    <property type="entry name" value="HAD_2"/>
</dbReference>
<dbReference type="NCBIfam" id="TIGR01509">
    <property type="entry name" value="HAD-SF-IA-v3"/>
    <property type="match status" value="1"/>
</dbReference>
<organism evidence="5 6">
    <name type="scientific">Sphingobacterium spiritivorum ATCC 33300</name>
    <dbReference type="NCBI Taxonomy" id="525372"/>
    <lineage>
        <taxon>Bacteria</taxon>
        <taxon>Pseudomonadati</taxon>
        <taxon>Bacteroidota</taxon>
        <taxon>Sphingobacteriia</taxon>
        <taxon>Sphingobacteriales</taxon>
        <taxon>Sphingobacteriaceae</taxon>
        <taxon>Sphingobacterium</taxon>
    </lineage>
</organism>
<dbReference type="NCBIfam" id="TIGR01549">
    <property type="entry name" value="HAD-SF-IA-v1"/>
    <property type="match status" value="1"/>
</dbReference>
<dbReference type="GO" id="GO:0006281">
    <property type="term" value="P:DNA repair"/>
    <property type="evidence" value="ECO:0007669"/>
    <property type="project" value="TreeGrafter"/>
</dbReference>
<comment type="caution">
    <text evidence="5">The sequence shown here is derived from an EMBL/GenBank/DDBJ whole genome shotgun (WGS) entry which is preliminary data.</text>
</comment>
<comment type="similarity">
    <text evidence="3">Belongs to the HAD-like hydrolase superfamily. CbbY/CbbZ/Gph/YieH family.</text>
</comment>
<dbReference type="SFLD" id="SFLDS00003">
    <property type="entry name" value="Haloacid_Dehalogenase"/>
    <property type="match status" value="1"/>
</dbReference>
<dbReference type="SFLD" id="SFLDG01129">
    <property type="entry name" value="C1.5:_HAD__Beta-PGM__Phosphata"/>
    <property type="match status" value="1"/>
</dbReference>
<keyword evidence="5" id="KW-0378">Hydrolase</keyword>
<feature type="non-terminal residue" evidence="5">
    <location>
        <position position="1"/>
    </location>
</feature>
<evidence type="ECO:0000256" key="4">
    <source>
        <dbReference type="ARBA" id="ARBA00013078"/>
    </source>
</evidence>